<comment type="caution">
    <text evidence="1">The sequence shown here is derived from an EMBL/GenBank/DDBJ whole genome shotgun (WGS) entry which is preliminary data.</text>
</comment>
<accession>A0A1Z5HSY3</accession>
<protein>
    <submittedName>
        <fullName evidence="1">Uncharacterized protein</fullName>
    </submittedName>
</protein>
<dbReference type="Proteomes" id="UP000197032">
    <property type="component" value="Unassembled WGS sequence"/>
</dbReference>
<evidence type="ECO:0000313" key="2">
    <source>
        <dbReference type="Proteomes" id="UP000197032"/>
    </source>
</evidence>
<evidence type="ECO:0000313" key="1">
    <source>
        <dbReference type="EMBL" id="GAW92646.1"/>
    </source>
</evidence>
<proteinExistence type="predicted"/>
<dbReference type="AlphaFoldDB" id="A0A1Z5HSY3"/>
<organism evidence="1 2">
    <name type="scientific">Calderihabitans maritimus</name>
    <dbReference type="NCBI Taxonomy" id="1246530"/>
    <lineage>
        <taxon>Bacteria</taxon>
        <taxon>Bacillati</taxon>
        <taxon>Bacillota</taxon>
        <taxon>Clostridia</taxon>
        <taxon>Neomoorellales</taxon>
        <taxon>Calderihabitantaceae</taxon>
        <taxon>Calderihabitans</taxon>
    </lineage>
</organism>
<reference evidence="2" key="1">
    <citation type="journal article" date="2017" name="Appl. Environ. Microbiol.">
        <title>Genomic analysis of Calderihabitans maritimus KKC1, a thermophilic hydrogenogenic carboxydotrophic bacterium isolated from marine sediment.</title>
        <authorList>
            <person name="Omae K."/>
            <person name="Yoneda Y."/>
            <person name="Fukuyama Y."/>
            <person name="Yoshida T."/>
            <person name="Sako Y."/>
        </authorList>
    </citation>
    <scope>NUCLEOTIDE SEQUENCE [LARGE SCALE GENOMIC DNA]</scope>
    <source>
        <strain evidence="2">KKC1</strain>
    </source>
</reference>
<keyword evidence="2" id="KW-1185">Reference proteome</keyword>
<sequence>MAMSNAPIKIQLPYLLKNSAMPQPPPFHLTGFSLHCLLFWLNLLK</sequence>
<name>A0A1Z5HSY3_9FIRM</name>
<gene>
    <name evidence="1" type="ORF">KKC1_17970</name>
</gene>
<dbReference type="EMBL" id="BDGJ01000088">
    <property type="protein sequence ID" value="GAW92646.1"/>
    <property type="molecule type" value="Genomic_DNA"/>
</dbReference>